<name>A0A7K4Y4L4_BUCAB</name>
<dbReference type="EC" id="2.3.2.26" evidence="3"/>
<evidence type="ECO:0000313" key="8">
    <source>
        <dbReference type="EMBL" id="NWR53987.1"/>
    </source>
</evidence>
<dbReference type="EMBL" id="VYZL01000119">
    <property type="protein sequence ID" value="NWR53987.1"/>
    <property type="molecule type" value="Genomic_DNA"/>
</dbReference>
<proteinExistence type="predicted"/>
<dbReference type="Proteomes" id="UP000551127">
    <property type="component" value="Unassembled WGS sequence"/>
</dbReference>
<dbReference type="FunFam" id="3.90.1750.10:FF:000026">
    <property type="entry name" value="E3 ubiquitin-protein ligase HACE1"/>
    <property type="match status" value="1"/>
</dbReference>
<feature type="non-terminal residue" evidence="8">
    <location>
        <position position="161"/>
    </location>
</feature>
<gene>
    <name evidence="8" type="primary">Huwe1_0</name>
    <name evidence="8" type="ORF">BUCABY_R02920</name>
</gene>
<sequence>LKPNGANVLVTEENKKEYVHLVCQMRMTGEPGGSRGGPGVVPAPSDPPPWSAGAIRKQLAAFLEGFYEIIPKRLISIFTEQELELLISGLPTIDIDDLKANTEYHKYQGNSIQIQWFWRALRSFDQADRAKFLQFVTGTSKVPLQGFAALEGMNGVQKFQI</sequence>
<feature type="domain" description="HECT" evidence="7">
    <location>
        <begin position="1"/>
        <end position="161"/>
    </location>
</feature>
<dbReference type="PROSITE" id="PS50237">
    <property type="entry name" value="HECT"/>
    <property type="match status" value="1"/>
</dbReference>
<dbReference type="Gene3D" id="3.30.2410.10">
    <property type="entry name" value="Hect, E3 ligase catalytic domain"/>
    <property type="match status" value="1"/>
</dbReference>
<dbReference type="AlphaFoldDB" id="A0A7K4Y4L4"/>
<dbReference type="SMART" id="SM00119">
    <property type="entry name" value="HECTc"/>
    <property type="match status" value="1"/>
</dbReference>
<evidence type="ECO:0000256" key="6">
    <source>
        <dbReference type="PROSITE-ProRule" id="PRU00104"/>
    </source>
</evidence>
<comment type="caution">
    <text evidence="6">Lacks conserved residue(s) required for the propagation of feature annotation.</text>
</comment>
<keyword evidence="9" id="KW-1185">Reference proteome</keyword>
<dbReference type="GO" id="GO:0007030">
    <property type="term" value="P:Golgi organization"/>
    <property type="evidence" value="ECO:0007669"/>
    <property type="project" value="TreeGrafter"/>
</dbReference>
<keyword evidence="4" id="KW-0808">Transferase</keyword>
<dbReference type="GO" id="GO:0006284">
    <property type="term" value="P:base-excision repair"/>
    <property type="evidence" value="ECO:0007669"/>
    <property type="project" value="TreeGrafter"/>
</dbReference>
<dbReference type="InterPro" id="IPR035983">
    <property type="entry name" value="Hect_E3_ubiquitin_ligase"/>
</dbReference>
<dbReference type="SUPFAM" id="SSF56204">
    <property type="entry name" value="Hect, E3 ligase catalytic domain"/>
    <property type="match status" value="2"/>
</dbReference>
<evidence type="ECO:0000259" key="7">
    <source>
        <dbReference type="PROSITE" id="PS50237"/>
    </source>
</evidence>
<evidence type="ECO:0000256" key="4">
    <source>
        <dbReference type="ARBA" id="ARBA00022679"/>
    </source>
</evidence>
<dbReference type="InterPro" id="IPR000569">
    <property type="entry name" value="HECT_dom"/>
</dbReference>
<dbReference type="PANTHER" id="PTHR11254:SF67">
    <property type="entry name" value="E3 UBIQUITIN-PROTEIN LIGASE HUWE1"/>
    <property type="match status" value="1"/>
</dbReference>
<dbReference type="GO" id="GO:0061630">
    <property type="term" value="F:ubiquitin protein ligase activity"/>
    <property type="evidence" value="ECO:0007669"/>
    <property type="project" value="UniProtKB-EC"/>
</dbReference>
<dbReference type="OrthoDB" id="423283at2759"/>
<protein>
    <recommendedName>
        <fullName evidence="3">HECT-type E3 ubiquitin transferase</fullName>
        <ecNumber evidence="3">2.3.2.26</ecNumber>
    </recommendedName>
</protein>
<keyword evidence="5 6" id="KW-0833">Ubl conjugation pathway</keyword>
<dbReference type="GO" id="GO:0016874">
    <property type="term" value="F:ligase activity"/>
    <property type="evidence" value="ECO:0007669"/>
    <property type="project" value="UniProtKB-KW"/>
</dbReference>
<dbReference type="Gene3D" id="3.30.2160.10">
    <property type="entry name" value="Hect, E3 ligase catalytic domain"/>
    <property type="match status" value="1"/>
</dbReference>
<evidence type="ECO:0000256" key="2">
    <source>
        <dbReference type="ARBA" id="ARBA00004906"/>
    </source>
</evidence>
<comment type="pathway">
    <text evidence="2">Protein modification; protein ubiquitination.</text>
</comment>
<accession>A0A7K4Y4L4</accession>
<comment type="caution">
    <text evidence="8">The sequence shown here is derived from an EMBL/GenBank/DDBJ whole genome shotgun (WGS) entry which is preliminary data.</text>
</comment>
<evidence type="ECO:0000256" key="3">
    <source>
        <dbReference type="ARBA" id="ARBA00012485"/>
    </source>
</evidence>
<feature type="non-terminal residue" evidence="8">
    <location>
        <position position="1"/>
    </location>
</feature>
<dbReference type="GO" id="GO:0061025">
    <property type="term" value="P:membrane fusion"/>
    <property type="evidence" value="ECO:0007669"/>
    <property type="project" value="TreeGrafter"/>
</dbReference>
<keyword evidence="8" id="KW-0436">Ligase</keyword>
<dbReference type="PANTHER" id="PTHR11254">
    <property type="entry name" value="HECT DOMAIN UBIQUITIN-PROTEIN LIGASE"/>
    <property type="match status" value="1"/>
</dbReference>
<evidence type="ECO:0000256" key="5">
    <source>
        <dbReference type="ARBA" id="ARBA00022786"/>
    </source>
</evidence>
<dbReference type="InterPro" id="IPR050409">
    <property type="entry name" value="E3_ubiq-protein_ligase"/>
</dbReference>
<reference evidence="8 9" key="1">
    <citation type="submission" date="2019-09" db="EMBL/GenBank/DDBJ databases">
        <title>Bird 10,000 Genomes (B10K) Project - Family phase.</title>
        <authorList>
            <person name="Zhang G."/>
        </authorList>
    </citation>
    <scope>NUCLEOTIDE SEQUENCE [LARGE SCALE GENOMIC DNA]</scope>
    <source>
        <strain evidence="8">B10K-DU-012-80</strain>
    </source>
</reference>
<dbReference type="GO" id="GO:0000209">
    <property type="term" value="P:protein polyubiquitination"/>
    <property type="evidence" value="ECO:0007669"/>
    <property type="project" value="TreeGrafter"/>
</dbReference>
<evidence type="ECO:0000313" key="9">
    <source>
        <dbReference type="Proteomes" id="UP000551127"/>
    </source>
</evidence>
<comment type="catalytic activity">
    <reaction evidence="1">
        <text>S-ubiquitinyl-[E2 ubiquitin-conjugating enzyme]-L-cysteine + [acceptor protein]-L-lysine = [E2 ubiquitin-conjugating enzyme]-L-cysteine + N(6)-ubiquitinyl-[acceptor protein]-L-lysine.</text>
        <dbReference type="EC" id="2.3.2.26"/>
    </reaction>
</comment>
<dbReference type="GO" id="GO:0005634">
    <property type="term" value="C:nucleus"/>
    <property type="evidence" value="ECO:0007669"/>
    <property type="project" value="TreeGrafter"/>
</dbReference>
<organism evidence="8 9">
    <name type="scientific">Bucorvus abyssinicus</name>
    <name type="common">Northern ground-hornbill</name>
    <name type="synonym">Abyssinian ground-hornbill</name>
    <dbReference type="NCBI Taxonomy" id="153643"/>
    <lineage>
        <taxon>Eukaryota</taxon>
        <taxon>Metazoa</taxon>
        <taxon>Chordata</taxon>
        <taxon>Craniata</taxon>
        <taxon>Vertebrata</taxon>
        <taxon>Euteleostomi</taxon>
        <taxon>Archelosauria</taxon>
        <taxon>Archosauria</taxon>
        <taxon>Dinosauria</taxon>
        <taxon>Saurischia</taxon>
        <taxon>Theropoda</taxon>
        <taxon>Coelurosauria</taxon>
        <taxon>Aves</taxon>
        <taxon>Neognathae</taxon>
        <taxon>Neoaves</taxon>
        <taxon>Telluraves</taxon>
        <taxon>Coraciimorphae</taxon>
        <taxon>Bucerotiformes</taxon>
        <taxon>Bucorvidae</taxon>
        <taxon>Bucorvus</taxon>
    </lineage>
</organism>
<dbReference type="GO" id="GO:0006511">
    <property type="term" value="P:ubiquitin-dependent protein catabolic process"/>
    <property type="evidence" value="ECO:0007669"/>
    <property type="project" value="TreeGrafter"/>
</dbReference>
<evidence type="ECO:0000256" key="1">
    <source>
        <dbReference type="ARBA" id="ARBA00000885"/>
    </source>
</evidence>
<dbReference type="Pfam" id="PF00632">
    <property type="entry name" value="HECT"/>
    <property type="match status" value="1"/>
</dbReference>
<dbReference type="GO" id="GO:0000139">
    <property type="term" value="C:Golgi membrane"/>
    <property type="evidence" value="ECO:0007669"/>
    <property type="project" value="TreeGrafter"/>
</dbReference>